<dbReference type="EMBL" id="LLXS01000044">
    <property type="protein sequence ID" value="KRG39686.1"/>
    <property type="molecule type" value="Genomic_DNA"/>
</dbReference>
<evidence type="ECO:0008006" key="4">
    <source>
        <dbReference type="Google" id="ProtNLM"/>
    </source>
</evidence>
<evidence type="ECO:0000256" key="1">
    <source>
        <dbReference type="SAM" id="Phobius"/>
    </source>
</evidence>
<proteinExistence type="predicted"/>
<reference evidence="2 3" key="1">
    <citation type="submission" date="2015-10" db="EMBL/GenBank/DDBJ databases">
        <title>Genome sequencing and analysis of members of genus Stenotrophomonas.</title>
        <authorList>
            <person name="Patil P.P."/>
            <person name="Midha S."/>
            <person name="Patil P.B."/>
        </authorList>
    </citation>
    <scope>NUCLEOTIDE SEQUENCE [LARGE SCALE GENOMIC DNA]</scope>
    <source>
        <strain evidence="2 3">JCM 9942</strain>
    </source>
</reference>
<protein>
    <recommendedName>
        <fullName evidence="4">Sugar transporter</fullName>
    </recommendedName>
</protein>
<organism evidence="2 3">
    <name type="scientific">Stenotrophomonas pictorum JCM 9942</name>
    <dbReference type="NCBI Taxonomy" id="1236960"/>
    <lineage>
        <taxon>Bacteria</taxon>
        <taxon>Pseudomonadati</taxon>
        <taxon>Pseudomonadota</taxon>
        <taxon>Gammaproteobacteria</taxon>
        <taxon>Lysobacterales</taxon>
        <taxon>Lysobacteraceae</taxon>
        <taxon>Stenotrophomonas</taxon>
    </lineage>
</organism>
<evidence type="ECO:0000313" key="3">
    <source>
        <dbReference type="Proteomes" id="UP000050836"/>
    </source>
</evidence>
<name>A0A0R0A3D0_9GAMM</name>
<feature type="transmembrane region" description="Helical" evidence="1">
    <location>
        <begin position="107"/>
        <end position="129"/>
    </location>
</feature>
<sequence>MNAPPKWLKPVAVLALLWNLLGLAAFGLDLSLSAADIAKLPAAQQELYASRPLWAVAATALAVIAGTLGSVGLLLRKHWAFPVFVASLLGILLQDLNLFVLTDGARLGGPAVMAMQGVVLAVGIALVLLSQKGAKASWLA</sequence>
<feature type="transmembrane region" description="Helical" evidence="1">
    <location>
        <begin position="53"/>
        <end position="74"/>
    </location>
</feature>
<keyword evidence="3" id="KW-1185">Reference proteome</keyword>
<accession>A0A0R0A3D0</accession>
<keyword evidence="1" id="KW-0472">Membrane</keyword>
<dbReference type="AlphaFoldDB" id="A0A0R0A3D0"/>
<dbReference type="OrthoDB" id="1143964at2"/>
<dbReference type="RefSeq" id="WP_054658411.1">
    <property type="nucleotide sequence ID" value="NZ_BAZI01000074.1"/>
</dbReference>
<keyword evidence="1" id="KW-0812">Transmembrane</keyword>
<gene>
    <name evidence="2" type="ORF">ARC78_14520</name>
</gene>
<feature type="transmembrane region" description="Helical" evidence="1">
    <location>
        <begin position="81"/>
        <end position="101"/>
    </location>
</feature>
<evidence type="ECO:0000313" key="2">
    <source>
        <dbReference type="EMBL" id="KRG39686.1"/>
    </source>
</evidence>
<comment type="caution">
    <text evidence="2">The sequence shown here is derived from an EMBL/GenBank/DDBJ whole genome shotgun (WGS) entry which is preliminary data.</text>
</comment>
<dbReference type="Proteomes" id="UP000050836">
    <property type="component" value="Unassembled WGS sequence"/>
</dbReference>
<keyword evidence="1" id="KW-1133">Transmembrane helix</keyword>